<keyword evidence="3" id="KW-1185">Reference proteome</keyword>
<keyword evidence="1" id="KW-0472">Membrane</keyword>
<dbReference type="RefSeq" id="WP_006299953.1">
    <property type="nucleotide sequence ID" value="NZ_CM001022.1"/>
</dbReference>
<gene>
    <name evidence="2" type="ORF">Apau_0371</name>
</gene>
<feature type="transmembrane region" description="Helical" evidence="1">
    <location>
        <begin position="36"/>
        <end position="53"/>
    </location>
</feature>
<keyword evidence="1" id="KW-0812">Transmembrane</keyword>
<dbReference type="STRING" id="584708.Apau_0371"/>
<evidence type="ECO:0000313" key="3">
    <source>
        <dbReference type="Proteomes" id="UP000005096"/>
    </source>
</evidence>
<dbReference type="PaxDb" id="584708-Apau_0371"/>
<dbReference type="EMBL" id="CM001022">
    <property type="protein sequence ID" value="EFQ22806.1"/>
    <property type="molecule type" value="Genomic_DNA"/>
</dbReference>
<dbReference type="AlphaFoldDB" id="E3CZ33"/>
<reference evidence="2 3" key="1">
    <citation type="journal article" date="2010" name="Stand. Genomic Sci.">
        <title>Non-contiguous finished genome sequence of Aminomonas paucivorans type strain (GLU-3).</title>
        <authorList>
            <person name="Pitluck S."/>
            <person name="Yasawong M."/>
            <person name="Held B."/>
            <person name="Lapidus A."/>
            <person name="Nolan M."/>
            <person name="Copeland A."/>
            <person name="Lucas S."/>
            <person name="Del Rio T.G."/>
            <person name="Tice H."/>
            <person name="Cheng J.F."/>
            <person name="Chertkov O."/>
            <person name="Goodwin L."/>
            <person name="Tapia R."/>
            <person name="Han C."/>
            <person name="Liolios K."/>
            <person name="Ivanova N."/>
            <person name="Mavromatis K."/>
            <person name="Ovchinnikova G."/>
            <person name="Pati A."/>
            <person name="Chen A."/>
            <person name="Palaniappan K."/>
            <person name="Land M."/>
            <person name="Hauser L."/>
            <person name="Chang Y.J."/>
            <person name="Jeffries C.D."/>
            <person name="Pukall R."/>
            <person name="Spring S."/>
            <person name="Rohde M."/>
            <person name="Sikorski J."/>
            <person name="Goker M."/>
            <person name="Woyke T."/>
            <person name="Bristow J."/>
            <person name="Eisen J.A."/>
            <person name="Markowitz V."/>
            <person name="Hugenholtz P."/>
            <person name="Kyrpides N.C."/>
            <person name="Klenk H.P."/>
        </authorList>
    </citation>
    <scope>NUCLEOTIDE SEQUENCE [LARGE SCALE GENOMIC DNA]</scope>
    <source>
        <strain evidence="2 3">DSM 12260</strain>
    </source>
</reference>
<organism evidence="2 3">
    <name type="scientific">Aminomonas paucivorans DSM 12260</name>
    <dbReference type="NCBI Taxonomy" id="584708"/>
    <lineage>
        <taxon>Bacteria</taxon>
        <taxon>Thermotogati</taxon>
        <taxon>Synergistota</taxon>
        <taxon>Synergistia</taxon>
        <taxon>Synergistales</taxon>
        <taxon>Synergistaceae</taxon>
        <taxon>Aminomonas</taxon>
    </lineage>
</organism>
<dbReference type="HOGENOM" id="CLU_212092_0_0_0"/>
<protein>
    <submittedName>
        <fullName evidence="2">Uncharacterized protein</fullName>
    </submittedName>
</protein>
<dbReference type="eggNOG" id="ENOG5033I8A">
    <property type="taxonomic scope" value="Bacteria"/>
</dbReference>
<dbReference type="Proteomes" id="UP000005096">
    <property type="component" value="Chromosome"/>
</dbReference>
<sequence>MPVLDSVISVLYYGMTAFFAFILGRNLWKTRDPQEAVLCSVILIPFVLRILRVK</sequence>
<name>E3CZ33_9BACT</name>
<evidence type="ECO:0000256" key="1">
    <source>
        <dbReference type="SAM" id="Phobius"/>
    </source>
</evidence>
<evidence type="ECO:0000313" key="2">
    <source>
        <dbReference type="EMBL" id="EFQ22806.1"/>
    </source>
</evidence>
<keyword evidence="1" id="KW-1133">Transmembrane helix</keyword>
<proteinExistence type="predicted"/>
<feature type="transmembrane region" description="Helical" evidence="1">
    <location>
        <begin position="6"/>
        <end position="24"/>
    </location>
</feature>
<accession>E3CZ33</accession>